<reference evidence="1 2" key="1">
    <citation type="submission" date="2020-09" db="EMBL/GenBank/DDBJ databases">
        <title>De no assembly of potato wild relative species, Solanum commersonii.</title>
        <authorList>
            <person name="Cho K."/>
        </authorList>
    </citation>
    <scope>NUCLEOTIDE SEQUENCE [LARGE SCALE GENOMIC DNA]</scope>
    <source>
        <strain evidence="1">LZ3.2</strain>
        <tissue evidence="1">Leaf</tissue>
    </source>
</reference>
<dbReference type="AlphaFoldDB" id="A0A9J5XRF4"/>
<proteinExistence type="predicted"/>
<protein>
    <submittedName>
        <fullName evidence="1">Uncharacterized protein</fullName>
    </submittedName>
</protein>
<name>A0A9J5XRF4_SOLCO</name>
<dbReference type="EMBL" id="JACXVP010000008">
    <property type="protein sequence ID" value="KAG5590373.1"/>
    <property type="molecule type" value="Genomic_DNA"/>
</dbReference>
<comment type="caution">
    <text evidence="1">The sequence shown here is derived from an EMBL/GenBank/DDBJ whole genome shotgun (WGS) entry which is preliminary data.</text>
</comment>
<accession>A0A9J5XRF4</accession>
<evidence type="ECO:0000313" key="2">
    <source>
        <dbReference type="Proteomes" id="UP000824120"/>
    </source>
</evidence>
<sequence>MKLNILSWNVRGLKMEDKRNLGVVEDHIQPLGGNRWMGGIWMEAWDKRSWKGEMVESGNQMITCKLSGINVDLIWFLTVVYASCDRNERNETLGGLNFNTTRFPSEKTNCTRLSGAMTDFSSCINELELVDPTLFG</sequence>
<keyword evidence="2" id="KW-1185">Reference proteome</keyword>
<gene>
    <name evidence="1" type="ORF">H5410_040887</name>
</gene>
<organism evidence="1 2">
    <name type="scientific">Solanum commersonii</name>
    <name type="common">Commerson's wild potato</name>
    <name type="synonym">Commerson's nightshade</name>
    <dbReference type="NCBI Taxonomy" id="4109"/>
    <lineage>
        <taxon>Eukaryota</taxon>
        <taxon>Viridiplantae</taxon>
        <taxon>Streptophyta</taxon>
        <taxon>Embryophyta</taxon>
        <taxon>Tracheophyta</taxon>
        <taxon>Spermatophyta</taxon>
        <taxon>Magnoliopsida</taxon>
        <taxon>eudicotyledons</taxon>
        <taxon>Gunneridae</taxon>
        <taxon>Pentapetalae</taxon>
        <taxon>asterids</taxon>
        <taxon>lamiids</taxon>
        <taxon>Solanales</taxon>
        <taxon>Solanaceae</taxon>
        <taxon>Solanoideae</taxon>
        <taxon>Solaneae</taxon>
        <taxon>Solanum</taxon>
    </lineage>
</organism>
<dbReference type="Proteomes" id="UP000824120">
    <property type="component" value="Chromosome 8"/>
</dbReference>
<evidence type="ECO:0000313" key="1">
    <source>
        <dbReference type="EMBL" id="KAG5590373.1"/>
    </source>
</evidence>